<dbReference type="AlphaFoldDB" id="A0AA87F9K0"/>
<dbReference type="Pfam" id="PF01501">
    <property type="entry name" value="Glyco_transf_8"/>
    <property type="match status" value="1"/>
</dbReference>
<evidence type="ECO:0000256" key="1">
    <source>
        <dbReference type="ARBA" id="ARBA00022676"/>
    </source>
</evidence>
<dbReference type="InterPro" id="IPR029044">
    <property type="entry name" value="Nucleotide-diphossugar_trans"/>
</dbReference>
<dbReference type="EMBL" id="AEYY01000022">
    <property type="protein sequence ID" value="EHC03234.1"/>
    <property type="molecule type" value="Genomic_DNA"/>
</dbReference>
<dbReference type="CDD" id="cd04194">
    <property type="entry name" value="GT8_A4GalT_like"/>
    <property type="match status" value="1"/>
</dbReference>
<organism evidence="4 5">
    <name type="scientific">Streptococcus suis R61</name>
    <dbReference type="NCBI Taxonomy" id="996306"/>
    <lineage>
        <taxon>Bacteria</taxon>
        <taxon>Bacillati</taxon>
        <taxon>Bacillota</taxon>
        <taxon>Bacilli</taxon>
        <taxon>Lactobacillales</taxon>
        <taxon>Streptococcaceae</taxon>
        <taxon>Streptococcus</taxon>
    </lineage>
</organism>
<name>A0AA87F9K0_STRSU</name>
<dbReference type="InterPro" id="IPR002495">
    <property type="entry name" value="Glyco_trans_8"/>
</dbReference>
<dbReference type="PANTHER" id="PTHR13778:SF47">
    <property type="entry name" value="LIPOPOLYSACCHARIDE 1,3-GALACTOSYLTRANSFERASE"/>
    <property type="match status" value="1"/>
</dbReference>
<sequence length="321" mass="36978">MISKKTIDIVIASDKNYLPHAETLLISIGKTNTSYQVINVHLFGNNLTQAELQSLKQLLLPYSAFQINYFSINNEKIQKLIGGGGLVGDRSLSTYARIFIPDLLESDRALYLDVDAVVNSDLAELYEIDLTGYAIAGVRDTNPVERRKNVGLKPDDIYINAGMILWNLDYCRKIHFVEQCREFIHQHNGEVDAMDQGTINGVLGKQNLIKPISPKYNAFSSIFQLTREQIEKLYHVMPYYDDSTLAEARNNPTFIHYTPNMMTRPWVEHCGHPLATRYLEYRNLTNYPLRNLDKDTRGFKQRLLSYLYNHFPTLFIKLFSK</sequence>
<evidence type="ECO:0000313" key="5">
    <source>
        <dbReference type="Proteomes" id="UP000004014"/>
    </source>
</evidence>
<keyword evidence="1" id="KW-0328">Glycosyltransferase</keyword>
<dbReference type="GO" id="GO:0046872">
    <property type="term" value="F:metal ion binding"/>
    <property type="evidence" value="ECO:0007669"/>
    <property type="project" value="UniProtKB-KW"/>
</dbReference>
<evidence type="ECO:0000256" key="2">
    <source>
        <dbReference type="ARBA" id="ARBA00022679"/>
    </source>
</evidence>
<dbReference type="PANTHER" id="PTHR13778">
    <property type="entry name" value="GLYCOSYLTRANSFERASE 8 DOMAIN-CONTAINING PROTEIN"/>
    <property type="match status" value="1"/>
</dbReference>
<evidence type="ECO:0000256" key="3">
    <source>
        <dbReference type="ARBA" id="ARBA00022723"/>
    </source>
</evidence>
<proteinExistence type="predicted"/>
<evidence type="ECO:0000313" key="4">
    <source>
        <dbReference type="EMBL" id="EHC03234.1"/>
    </source>
</evidence>
<protein>
    <submittedName>
        <fullName evidence="4">Glycosyltransferase family 8</fullName>
    </submittedName>
</protein>
<dbReference type="Proteomes" id="UP000004014">
    <property type="component" value="Unassembled WGS sequence"/>
</dbReference>
<dbReference type="RefSeq" id="WP_002940781.1">
    <property type="nucleotide sequence ID" value="NZ_AEYY01000022.1"/>
</dbReference>
<comment type="caution">
    <text evidence="4">The sequence shown here is derived from an EMBL/GenBank/DDBJ whole genome shotgun (WGS) entry which is preliminary data.</text>
</comment>
<reference evidence="4 5" key="1">
    <citation type="submission" date="2011-03" db="EMBL/GenBank/DDBJ databases">
        <title>Deep-sequencing identification of multiple resistance mechanism for the high antibiotic-resistance strain Streptococcus suis R61.</title>
        <authorList>
            <person name="Hu P."/>
            <person name="Yang M."/>
            <person name="Jin M."/>
            <person name="Xiao J."/>
        </authorList>
    </citation>
    <scope>NUCLEOTIDE SEQUENCE [LARGE SCALE GENOMIC DNA]</scope>
    <source>
        <strain evidence="4 5">R61</strain>
    </source>
</reference>
<keyword evidence="2" id="KW-0808">Transferase</keyword>
<accession>A0AA87F9K0</accession>
<keyword evidence="3" id="KW-0479">Metal-binding</keyword>
<gene>
    <name evidence="4" type="ORF">SSUR61_0754</name>
</gene>
<dbReference type="Gene3D" id="3.90.550.10">
    <property type="entry name" value="Spore Coat Polysaccharide Biosynthesis Protein SpsA, Chain A"/>
    <property type="match status" value="1"/>
</dbReference>
<dbReference type="SUPFAM" id="SSF53448">
    <property type="entry name" value="Nucleotide-diphospho-sugar transferases"/>
    <property type="match status" value="1"/>
</dbReference>
<dbReference type="GO" id="GO:0016757">
    <property type="term" value="F:glycosyltransferase activity"/>
    <property type="evidence" value="ECO:0007669"/>
    <property type="project" value="UniProtKB-KW"/>
</dbReference>
<dbReference type="InterPro" id="IPR050748">
    <property type="entry name" value="Glycosyltrans_8_dom-fam"/>
</dbReference>